<protein>
    <submittedName>
        <fullName evidence="2">Uncharacterized protein</fullName>
    </submittedName>
</protein>
<organism evidence="2 3">
    <name type="scientific">Stegodyphus mimosarum</name>
    <name type="common">African social velvet spider</name>
    <dbReference type="NCBI Taxonomy" id="407821"/>
    <lineage>
        <taxon>Eukaryota</taxon>
        <taxon>Metazoa</taxon>
        <taxon>Ecdysozoa</taxon>
        <taxon>Arthropoda</taxon>
        <taxon>Chelicerata</taxon>
        <taxon>Arachnida</taxon>
        <taxon>Araneae</taxon>
        <taxon>Araneomorphae</taxon>
        <taxon>Entelegynae</taxon>
        <taxon>Eresoidea</taxon>
        <taxon>Eresidae</taxon>
        <taxon>Stegodyphus</taxon>
    </lineage>
</organism>
<evidence type="ECO:0000313" key="3">
    <source>
        <dbReference type="Proteomes" id="UP000054359"/>
    </source>
</evidence>
<feature type="compositionally biased region" description="Basic and acidic residues" evidence="1">
    <location>
        <begin position="141"/>
        <end position="153"/>
    </location>
</feature>
<dbReference type="OrthoDB" id="6430176at2759"/>
<evidence type="ECO:0000256" key="1">
    <source>
        <dbReference type="SAM" id="MobiDB-lite"/>
    </source>
</evidence>
<dbReference type="Proteomes" id="UP000054359">
    <property type="component" value="Unassembled WGS sequence"/>
</dbReference>
<feature type="compositionally biased region" description="Polar residues" evidence="1">
    <location>
        <begin position="1"/>
        <end position="20"/>
    </location>
</feature>
<sequence>MVSQNQETNWESSPSRTGSMLSLDGRQRLPTVKTPPSYYDAVRSRHSLSQPVNKTSESGKQEKTLHAQQVKFNSLSRPLPQRYPPTSSSDQQIRKPWPDDQYEPSGSNSSSSWSPEDISRMRLHYESAPKPANHVPLQLRGHQEKYSSKRSLEQPESCLQGFGGPRGNDQTRLGDASPRQVAEKLTVDCSTRGGRMDPERKEGPRSLHGRPDIRPPPP</sequence>
<keyword evidence="3" id="KW-1185">Reference proteome</keyword>
<feature type="compositionally biased region" description="Polar residues" evidence="1">
    <location>
        <begin position="47"/>
        <end position="56"/>
    </location>
</feature>
<feature type="compositionally biased region" description="Polar residues" evidence="1">
    <location>
        <begin position="66"/>
        <end position="76"/>
    </location>
</feature>
<feature type="non-terminal residue" evidence="2">
    <location>
        <position position="218"/>
    </location>
</feature>
<proteinExistence type="predicted"/>
<gene>
    <name evidence="2" type="ORF">X975_23852</name>
</gene>
<dbReference type="EMBL" id="KK120826">
    <property type="protein sequence ID" value="KFM79122.1"/>
    <property type="molecule type" value="Genomic_DNA"/>
</dbReference>
<reference evidence="2 3" key="1">
    <citation type="submission" date="2013-11" db="EMBL/GenBank/DDBJ databases">
        <title>Genome sequencing of Stegodyphus mimosarum.</title>
        <authorList>
            <person name="Bechsgaard J."/>
        </authorList>
    </citation>
    <scope>NUCLEOTIDE SEQUENCE [LARGE SCALE GENOMIC DNA]</scope>
</reference>
<feature type="compositionally biased region" description="Basic and acidic residues" evidence="1">
    <location>
        <begin position="117"/>
        <end position="127"/>
    </location>
</feature>
<accession>A0A087UP33</accession>
<feature type="region of interest" description="Disordered" evidence="1">
    <location>
        <begin position="1"/>
        <end position="218"/>
    </location>
</feature>
<name>A0A087UP33_STEMI</name>
<evidence type="ECO:0000313" key="2">
    <source>
        <dbReference type="EMBL" id="KFM79122.1"/>
    </source>
</evidence>
<dbReference type="AlphaFoldDB" id="A0A087UP33"/>
<feature type="compositionally biased region" description="Low complexity" evidence="1">
    <location>
        <begin position="105"/>
        <end position="116"/>
    </location>
</feature>
<feature type="compositionally biased region" description="Basic and acidic residues" evidence="1">
    <location>
        <begin position="194"/>
        <end position="218"/>
    </location>
</feature>